<feature type="transmembrane region" description="Helical" evidence="9">
    <location>
        <begin position="283"/>
        <end position="304"/>
    </location>
</feature>
<evidence type="ECO:0000256" key="2">
    <source>
        <dbReference type="ARBA" id="ARBA00004953"/>
    </source>
</evidence>
<dbReference type="KEGG" id="ppru:FDP22_09645"/>
<evidence type="ECO:0000256" key="7">
    <source>
        <dbReference type="ARBA" id="ARBA00022989"/>
    </source>
</evidence>
<dbReference type="HAMAP" id="MF_00024">
    <property type="entry name" value="CobD_CbiB"/>
    <property type="match status" value="1"/>
</dbReference>
<keyword evidence="7 9" id="KW-1133">Transmembrane helix</keyword>
<evidence type="ECO:0000256" key="3">
    <source>
        <dbReference type="ARBA" id="ARBA00006263"/>
    </source>
</evidence>
<dbReference type="GO" id="GO:0005886">
    <property type="term" value="C:plasma membrane"/>
    <property type="evidence" value="ECO:0007669"/>
    <property type="project" value="UniProtKB-SubCell"/>
</dbReference>
<dbReference type="OrthoDB" id="9811967at2"/>
<evidence type="ECO:0000256" key="1">
    <source>
        <dbReference type="ARBA" id="ARBA00004651"/>
    </source>
</evidence>
<dbReference type="Pfam" id="PF03186">
    <property type="entry name" value="CobD_Cbib"/>
    <property type="match status" value="1"/>
</dbReference>
<dbReference type="AlphaFoldDB" id="A0A5B8FUF9"/>
<dbReference type="GO" id="GO:0048472">
    <property type="term" value="F:threonine-phosphate decarboxylase activity"/>
    <property type="evidence" value="ECO:0007669"/>
    <property type="project" value="InterPro"/>
</dbReference>
<feature type="transmembrane region" description="Helical" evidence="9">
    <location>
        <begin position="150"/>
        <end position="171"/>
    </location>
</feature>
<keyword evidence="6 9" id="KW-0812">Transmembrane</keyword>
<evidence type="ECO:0000313" key="10">
    <source>
        <dbReference type="EMBL" id="QDL92015.1"/>
    </source>
</evidence>
<dbReference type="UniPathway" id="UPA00148"/>
<evidence type="ECO:0000256" key="8">
    <source>
        <dbReference type="ARBA" id="ARBA00023136"/>
    </source>
</evidence>
<proteinExistence type="inferred from homology"/>
<comment type="similarity">
    <text evidence="3 9">Belongs to the CobD/CbiB family.</text>
</comment>
<dbReference type="RefSeq" id="WP_138571935.1">
    <property type="nucleotide sequence ID" value="NZ_CP040818.1"/>
</dbReference>
<reference evidence="10 11" key="1">
    <citation type="submission" date="2019-06" db="EMBL/GenBank/DDBJ databases">
        <title>Genome sequence of Rhodobacteraceae bacterium D4M1.</title>
        <authorList>
            <person name="Cao J."/>
        </authorList>
    </citation>
    <scope>NUCLEOTIDE SEQUENCE [LARGE SCALE GENOMIC DNA]</scope>
    <source>
        <strain evidence="10 11">D4M1</strain>
    </source>
</reference>
<accession>A0A5B8FUF9</accession>
<evidence type="ECO:0000256" key="9">
    <source>
        <dbReference type="HAMAP-Rule" id="MF_00024"/>
    </source>
</evidence>
<evidence type="ECO:0000313" key="11">
    <source>
        <dbReference type="Proteomes" id="UP000305888"/>
    </source>
</evidence>
<comment type="function">
    <text evidence="9">Converts cobyric acid to cobinamide by the addition of aminopropanol on the F carboxylic group.</text>
</comment>
<dbReference type="EMBL" id="CP040818">
    <property type="protein sequence ID" value="QDL92015.1"/>
    <property type="molecule type" value="Genomic_DNA"/>
</dbReference>
<dbReference type="PANTHER" id="PTHR34308:SF1">
    <property type="entry name" value="COBALAMIN BIOSYNTHESIS PROTEIN CBIB"/>
    <property type="match status" value="1"/>
</dbReference>
<evidence type="ECO:0000256" key="4">
    <source>
        <dbReference type="ARBA" id="ARBA00022475"/>
    </source>
</evidence>
<dbReference type="Proteomes" id="UP000305888">
    <property type="component" value="Chromosome"/>
</dbReference>
<comment type="subcellular location">
    <subcellularLocation>
        <location evidence="1 9">Cell membrane</location>
        <topology evidence="1 9">Multi-pass membrane protein</topology>
    </subcellularLocation>
</comment>
<keyword evidence="11" id="KW-1185">Reference proteome</keyword>
<comment type="pathway">
    <text evidence="2 9">Cofactor biosynthesis; adenosylcobalamin biosynthesis.</text>
</comment>
<evidence type="ECO:0000256" key="6">
    <source>
        <dbReference type="ARBA" id="ARBA00022692"/>
    </source>
</evidence>
<comment type="caution">
    <text evidence="9">Lacks conserved residue(s) required for the propagation of feature annotation.</text>
</comment>
<feature type="transmembrane region" description="Helical" evidence="9">
    <location>
        <begin position="55"/>
        <end position="76"/>
    </location>
</feature>
<keyword evidence="8 9" id="KW-0472">Membrane</keyword>
<protein>
    <recommendedName>
        <fullName evidence="9">Cobalamin biosynthesis protein CobD</fullName>
    </recommendedName>
</protein>
<name>A0A5B8FUF9_9RHOB</name>
<keyword evidence="5 9" id="KW-0169">Cobalamin biosynthesis</keyword>
<dbReference type="InterPro" id="IPR004485">
    <property type="entry name" value="Cobalamin_biosynth_CobD/CbiB"/>
</dbReference>
<organism evidence="10 11">
    <name type="scientific">Paroceanicella profunda</name>
    <dbReference type="NCBI Taxonomy" id="2579971"/>
    <lineage>
        <taxon>Bacteria</taxon>
        <taxon>Pseudomonadati</taxon>
        <taxon>Pseudomonadota</taxon>
        <taxon>Alphaproteobacteria</taxon>
        <taxon>Rhodobacterales</taxon>
        <taxon>Paracoccaceae</taxon>
        <taxon>Paroceanicella</taxon>
    </lineage>
</organism>
<evidence type="ECO:0000256" key="5">
    <source>
        <dbReference type="ARBA" id="ARBA00022573"/>
    </source>
</evidence>
<dbReference type="NCBIfam" id="TIGR00380">
    <property type="entry name" value="cobal_cbiB"/>
    <property type="match status" value="1"/>
</dbReference>
<sequence>MSHAEMLLVALALDALFGEPEWLWSRVPHPVVAMGRALARAETALNHGPARRARGVAVVLGLGAAAALLGGLIAALPDAGLLEAVAAATLLAQRSLADHVSAVAGALARSLPEGRLAVSRIVGRDVTALDGPGVARAAIESAAENFSDGVIAPAVWFLLLGLPGLALYKLVNTADSMIGHMSPRYREFGWAAARLDDAMNWAPARLTGGLICLAARSTAAWRGMRAEARQHASPNAGWPEAAMAGALGVALAGPRSYEGRAVAAPWMNSGGSRTPGPRDIARAVALTWRAWGIVLLALGLLALAG</sequence>
<keyword evidence="4 9" id="KW-1003">Cell membrane</keyword>
<dbReference type="GO" id="GO:0015420">
    <property type="term" value="F:ABC-type vitamin B12 transporter activity"/>
    <property type="evidence" value="ECO:0007669"/>
    <property type="project" value="UniProtKB-UniRule"/>
</dbReference>
<dbReference type="GO" id="GO:0009236">
    <property type="term" value="P:cobalamin biosynthetic process"/>
    <property type="evidence" value="ECO:0007669"/>
    <property type="project" value="UniProtKB-UniRule"/>
</dbReference>
<gene>
    <name evidence="9" type="primary">cobD</name>
    <name evidence="10" type="ORF">FDP22_09645</name>
</gene>
<dbReference type="PANTHER" id="PTHR34308">
    <property type="entry name" value="COBALAMIN BIOSYNTHESIS PROTEIN CBIB"/>
    <property type="match status" value="1"/>
</dbReference>